<dbReference type="InterPro" id="IPR014710">
    <property type="entry name" value="RmlC-like_jellyroll"/>
</dbReference>
<dbReference type="InterPro" id="IPR011051">
    <property type="entry name" value="RmlC_Cupin_sf"/>
</dbReference>
<keyword evidence="2" id="KW-1185">Reference proteome</keyword>
<gene>
    <name evidence="1" type="ORF">GPX89_12680</name>
</gene>
<protein>
    <submittedName>
        <fullName evidence="1">Cupin</fullName>
    </submittedName>
</protein>
<dbReference type="SUPFAM" id="SSF51182">
    <property type="entry name" value="RmlC-like cupins"/>
    <property type="match status" value="1"/>
</dbReference>
<dbReference type="Gene3D" id="2.60.120.10">
    <property type="entry name" value="Jelly Rolls"/>
    <property type="match status" value="1"/>
</dbReference>
<comment type="caution">
    <text evidence="1">The sequence shown here is derived from an EMBL/GenBank/DDBJ whole genome shotgun (WGS) entry which is preliminary data.</text>
</comment>
<dbReference type="AlphaFoldDB" id="A0A7K1UUQ2"/>
<organism evidence="1 2">
    <name type="scientific">Nocardia terrae</name>
    <dbReference type="NCBI Taxonomy" id="2675851"/>
    <lineage>
        <taxon>Bacteria</taxon>
        <taxon>Bacillati</taxon>
        <taxon>Actinomycetota</taxon>
        <taxon>Actinomycetes</taxon>
        <taxon>Mycobacteriales</taxon>
        <taxon>Nocardiaceae</taxon>
        <taxon>Nocardia</taxon>
    </lineage>
</organism>
<proteinExistence type="predicted"/>
<evidence type="ECO:0000313" key="1">
    <source>
        <dbReference type="EMBL" id="MVU78096.1"/>
    </source>
</evidence>
<dbReference type="EMBL" id="WRPP01000002">
    <property type="protein sequence ID" value="MVU78096.1"/>
    <property type="molecule type" value="Genomic_DNA"/>
</dbReference>
<reference evidence="1 2" key="1">
    <citation type="submission" date="2019-12" db="EMBL/GenBank/DDBJ databases">
        <title>Nocardia sp. nov. ET3-3 isolated from soil.</title>
        <authorList>
            <person name="Kanchanasin P."/>
            <person name="Tanasupawat S."/>
            <person name="Yuki M."/>
            <person name="Kudo T."/>
        </authorList>
    </citation>
    <scope>NUCLEOTIDE SEQUENCE [LARGE SCALE GENOMIC DNA]</scope>
    <source>
        <strain evidence="1 2">ET3-3</strain>
    </source>
</reference>
<accession>A0A7K1UUQ2</accession>
<evidence type="ECO:0000313" key="2">
    <source>
        <dbReference type="Proteomes" id="UP000466794"/>
    </source>
</evidence>
<name>A0A7K1UUQ2_9NOCA</name>
<dbReference type="Proteomes" id="UP000466794">
    <property type="component" value="Unassembled WGS sequence"/>
</dbReference>
<sequence length="123" mass="12737">MANPAAASPADGVTGTILGQTSIGGTDYILREITIAPGGSTGWHFHDGFVYGVVRSGVLSHYKADCALDGVYHAGESLVENASPDYVHIGRNSGSEPLVLDVLYTLPSHSPLSEDAPAPECAQ</sequence>